<protein>
    <submittedName>
        <fullName evidence="1">Nitroreductase</fullName>
    </submittedName>
</protein>
<reference evidence="1 2" key="1">
    <citation type="submission" date="2019-04" db="EMBL/GenBank/DDBJ databases">
        <title>Streptomyces sp. nov. Bv016 isolated from bark of Buahinia variegata.</title>
        <authorList>
            <person name="Kanchanasin P."/>
            <person name="Tanasupawat S."/>
            <person name="Yuki M."/>
            <person name="Kudo T."/>
        </authorList>
    </citation>
    <scope>NUCLEOTIDE SEQUENCE [LARGE SCALE GENOMIC DNA]</scope>
    <source>
        <strain evidence="1 2">JCM 4765</strain>
    </source>
</reference>
<dbReference type="InterPro" id="IPR000415">
    <property type="entry name" value="Nitroreductase-like"/>
</dbReference>
<sequence length="329" mass="36083">MSIRSQDTATVSALVSEASAAPSLHNTQPWAFRYLSDAGILLLYADRSRALPRTDPDARGLHMGCGAALLNLRVTAAAAGLAPDVRLLPHPADADLLAEVRLWEPAPPDMALALLGPAVRRRHSSRHPFLEEDIPEAWRSLLAEAAEAEGAQLLFPGTWHVRSLLRLVEDAEGWEEADPGIRGETERWARVEPADTARFRDGIPAEALGPRGRRAASPVRDFADGRAVPGREWATFEEDPHLALLGTVRDGREDWLRAGQALERVLLVATELGLVASLMSQPLEWPELRWVARDPLSAMANVQMIVRLGWGPEGRPSPRRPVAEFLEIV</sequence>
<dbReference type="NCBIfam" id="NF047509">
    <property type="entry name" value="Rv3131_FMN_oxido"/>
    <property type="match status" value="1"/>
</dbReference>
<keyword evidence="2" id="KW-1185">Reference proteome</keyword>
<comment type="caution">
    <text evidence="1">The sequence shown here is derived from an EMBL/GenBank/DDBJ whole genome shotgun (WGS) entry which is preliminary data.</text>
</comment>
<dbReference type="EMBL" id="SRRU01000003">
    <property type="protein sequence ID" value="TGN84529.1"/>
    <property type="molecule type" value="Genomic_DNA"/>
</dbReference>
<evidence type="ECO:0000313" key="1">
    <source>
        <dbReference type="EMBL" id="TGN84529.1"/>
    </source>
</evidence>
<gene>
    <name evidence="1" type="ORF">E5082_08995</name>
</gene>
<dbReference type="GeneID" id="91530054"/>
<dbReference type="RefSeq" id="WP_135790758.1">
    <property type="nucleotide sequence ID" value="NZ_BNBQ01000003.1"/>
</dbReference>
<dbReference type="GO" id="GO:0016491">
    <property type="term" value="F:oxidoreductase activity"/>
    <property type="evidence" value="ECO:0007669"/>
    <property type="project" value="InterPro"/>
</dbReference>
<name>A0A4Z1DK81_STRGP</name>
<dbReference type="PANTHER" id="PTHR23026:SF123">
    <property type="entry name" value="NAD(P)H NITROREDUCTASE RV3131-RELATED"/>
    <property type="match status" value="1"/>
</dbReference>
<dbReference type="SUPFAM" id="SSF55469">
    <property type="entry name" value="FMN-dependent nitroreductase-like"/>
    <property type="match status" value="2"/>
</dbReference>
<evidence type="ECO:0000313" key="2">
    <source>
        <dbReference type="Proteomes" id="UP000298513"/>
    </source>
</evidence>
<organism evidence="1 2">
    <name type="scientific">Streptomyces griseoluteus</name>
    <dbReference type="NCBI Taxonomy" id="29306"/>
    <lineage>
        <taxon>Bacteria</taxon>
        <taxon>Bacillati</taxon>
        <taxon>Actinomycetota</taxon>
        <taxon>Actinomycetes</taxon>
        <taxon>Kitasatosporales</taxon>
        <taxon>Streptomycetaceae</taxon>
        <taxon>Streptomyces</taxon>
    </lineage>
</organism>
<dbReference type="InterPro" id="IPR050627">
    <property type="entry name" value="Nitroreductase/BluB"/>
</dbReference>
<accession>A0A4Z1DK81</accession>
<proteinExistence type="predicted"/>
<dbReference type="Gene3D" id="3.40.109.10">
    <property type="entry name" value="NADH Oxidase"/>
    <property type="match status" value="1"/>
</dbReference>
<dbReference type="AlphaFoldDB" id="A0A4Z1DK81"/>
<dbReference type="Proteomes" id="UP000298513">
    <property type="component" value="Unassembled WGS sequence"/>
</dbReference>
<dbReference type="PANTHER" id="PTHR23026">
    <property type="entry name" value="NADPH NITROREDUCTASE"/>
    <property type="match status" value="1"/>
</dbReference>